<comment type="caution">
    <text evidence="1">The sequence shown here is derived from an EMBL/GenBank/DDBJ whole genome shotgun (WGS) entry which is preliminary data.</text>
</comment>
<accession>X1V589</accession>
<organism evidence="1">
    <name type="scientific">marine sediment metagenome</name>
    <dbReference type="NCBI Taxonomy" id="412755"/>
    <lineage>
        <taxon>unclassified sequences</taxon>
        <taxon>metagenomes</taxon>
        <taxon>ecological metagenomes</taxon>
    </lineage>
</organism>
<dbReference type="EMBL" id="BARW01022472">
    <property type="protein sequence ID" value="GAI99784.1"/>
    <property type="molecule type" value="Genomic_DNA"/>
</dbReference>
<sequence length="165" mass="18834">MKPAGYLTNHKEGLAGEPGLFYNYVLADNGLFIEAENNLLRASVRIADVRVRGLEPKEDRVELIRGKIPPYLYDLALSVLFVDRYKERYLSITWDGGYRIWDSSQETSECSVKYSNLPSTVMDIHSHGSMWAHFSYVDDQDEQGLRLSMVVGRLDTMIPDVSVRI</sequence>
<evidence type="ECO:0000313" key="1">
    <source>
        <dbReference type="EMBL" id="GAI99784.1"/>
    </source>
</evidence>
<evidence type="ECO:0008006" key="2">
    <source>
        <dbReference type="Google" id="ProtNLM"/>
    </source>
</evidence>
<reference evidence="1" key="1">
    <citation type="journal article" date="2014" name="Front. Microbiol.">
        <title>High frequency of phylogenetically diverse reductive dehalogenase-homologous genes in deep subseafloor sedimentary metagenomes.</title>
        <authorList>
            <person name="Kawai M."/>
            <person name="Futagami T."/>
            <person name="Toyoda A."/>
            <person name="Takaki Y."/>
            <person name="Nishi S."/>
            <person name="Hori S."/>
            <person name="Arai W."/>
            <person name="Tsubouchi T."/>
            <person name="Morono Y."/>
            <person name="Uchiyama I."/>
            <person name="Ito T."/>
            <person name="Fujiyama A."/>
            <person name="Inagaki F."/>
            <person name="Takami H."/>
        </authorList>
    </citation>
    <scope>NUCLEOTIDE SEQUENCE</scope>
    <source>
        <strain evidence="1">Expedition CK06-06</strain>
    </source>
</reference>
<feature type="non-terminal residue" evidence="1">
    <location>
        <position position="165"/>
    </location>
</feature>
<proteinExistence type="predicted"/>
<name>X1V589_9ZZZZ</name>
<gene>
    <name evidence="1" type="ORF">S12H4_37497</name>
</gene>
<dbReference type="AlphaFoldDB" id="X1V589"/>
<protein>
    <recommendedName>
        <fullName evidence="2">JAB domain-containing protein</fullName>
    </recommendedName>
</protein>